<protein>
    <submittedName>
        <fullName evidence="7">N-methyl-L-tryptophan oxidase</fullName>
        <ecNumber evidence="7">1.5.3.2</ecNumber>
    </submittedName>
</protein>
<keyword evidence="5" id="KW-0732">Signal</keyword>
<proteinExistence type="predicted"/>
<organism evidence="7 8">
    <name type="scientific">Acidicapsa dinghuensis</name>
    <dbReference type="NCBI Taxonomy" id="2218256"/>
    <lineage>
        <taxon>Bacteria</taxon>
        <taxon>Pseudomonadati</taxon>
        <taxon>Acidobacteriota</taxon>
        <taxon>Terriglobia</taxon>
        <taxon>Terriglobales</taxon>
        <taxon>Acidobacteriaceae</taxon>
        <taxon>Acidicapsa</taxon>
    </lineage>
</organism>
<dbReference type="SUPFAM" id="SSF51905">
    <property type="entry name" value="FAD/NAD(P)-binding domain"/>
    <property type="match status" value="1"/>
</dbReference>
<evidence type="ECO:0000256" key="3">
    <source>
        <dbReference type="ARBA" id="ARBA00022827"/>
    </source>
</evidence>
<keyword evidence="4 7" id="KW-0560">Oxidoreductase</keyword>
<dbReference type="EC" id="1.5.3.2" evidence="7"/>
<feature type="domain" description="FAD dependent oxidoreductase" evidence="6">
    <location>
        <begin position="5"/>
        <end position="351"/>
    </location>
</feature>
<sequence length="380" mass="42740">MRKPKVAVLGLGIAGSSIAATLATRGYSVVAFEQFVPLHERGSSHGDTRIFRRVPHEGAVYVELAERSYEGWKRWNSTAQAQLFWECGGIDAGPDGSPMVQAAESLCRQYEQPFELLDGREFNRRYSYFRLPDAWRVVYQPASGVVCPDATRAFLHEMARNAGARLVHDARILDIVASSHGVRVRTIYEQVDCDVLIVAAGSWLPRIFPELRIPLFPERRVIAWYPFQCPAGSAFQRSPAFVFDSGGGWYGMPTPDGQIKIGHDKHFNEPIDPEVPVRDPDQRDAELLSDCIKQYFNGVDNVPAAIKSCIYTNTTDRHFLIDRHPDHKNILFFSCCSGHGFKYAPVYGEIAESMLTGNTWSGMDLFQLDRRSTAITRFSD</sequence>
<evidence type="ECO:0000259" key="6">
    <source>
        <dbReference type="Pfam" id="PF01266"/>
    </source>
</evidence>
<comment type="caution">
    <text evidence="7">The sequence shown here is derived from an EMBL/GenBank/DDBJ whole genome shotgun (WGS) entry which is preliminary data.</text>
</comment>
<dbReference type="PANTHER" id="PTHR10961:SF7">
    <property type="entry name" value="FAD DEPENDENT OXIDOREDUCTASE DOMAIN-CONTAINING PROTEIN"/>
    <property type="match status" value="1"/>
</dbReference>
<keyword evidence="3" id="KW-0274">FAD</keyword>
<dbReference type="Proteomes" id="UP001596091">
    <property type="component" value="Unassembled WGS sequence"/>
</dbReference>
<dbReference type="EMBL" id="JBHSPH010000002">
    <property type="protein sequence ID" value="MFC5862329.1"/>
    <property type="molecule type" value="Genomic_DNA"/>
</dbReference>
<feature type="chain" id="PRO_5046360578" evidence="5">
    <location>
        <begin position="20"/>
        <end position="380"/>
    </location>
</feature>
<keyword evidence="2" id="KW-0285">Flavoprotein</keyword>
<dbReference type="Gene3D" id="3.30.9.10">
    <property type="entry name" value="D-Amino Acid Oxidase, subunit A, domain 2"/>
    <property type="match status" value="1"/>
</dbReference>
<dbReference type="SUPFAM" id="SSF54373">
    <property type="entry name" value="FAD-linked reductases, C-terminal domain"/>
    <property type="match status" value="1"/>
</dbReference>
<dbReference type="RefSeq" id="WP_263338803.1">
    <property type="nucleotide sequence ID" value="NZ_JAGSYH010000004.1"/>
</dbReference>
<comment type="cofactor">
    <cofactor evidence="1">
        <name>FAD</name>
        <dbReference type="ChEBI" id="CHEBI:57692"/>
    </cofactor>
</comment>
<dbReference type="InterPro" id="IPR045170">
    <property type="entry name" value="MTOX"/>
</dbReference>
<evidence type="ECO:0000313" key="7">
    <source>
        <dbReference type="EMBL" id="MFC5862329.1"/>
    </source>
</evidence>
<dbReference type="InterPro" id="IPR036188">
    <property type="entry name" value="FAD/NAD-bd_sf"/>
</dbReference>
<feature type="signal peptide" evidence="5">
    <location>
        <begin position="1"/>
        <end position="19"/>
    </location>
</feature>
<dbReference type="Pfam" id="PF01266">
    <property type="entry name" value="DAO"/>
    <property type="match status" value="1"/>
</dbReference>
<evidence type="ECO:0000256" key="4">
    <source>
        <dbReference type="ARBA" id="ARBA00023002"/>
    </source>
</evidence>
<evidence type="ECO:0000256" key="1">
    <source>
        <dbReference type="ARBA" id="ARBA00001974"/>
    </source>
</evidence>
<evidence type="ECO:0000256" key="2">
    <source>
        <dbReference type="ARBA" id="ARBA00022630"/>
    </source>
</evidence>
<evidence type="ECO:0000313" key="8">
    <source>
        <dbReference type="Proteomes" id="UP001596091"/>
    </source>
</evidence>
<reference evidence="8" key="1">
    <citation type="journal article" date="2019" name="Int. J. Syst. Evol. Microbiol.">
        <title>The Global Catalogue of Microorganisms (GCM) 10K type strain sequencing project: providing services to taxonomists for standard genome sequencing and annotation.</title>
        <authorList>
            <consortium name="The Broad Institute Genomics Platform"/>
            <consortium name="The Broad Institute Genome Sequencing Center for Infectious Disease"/>
            <person name="Wu L."/>
            <person name="Ma J."/>
        </authorList>
    </citation>
    <scope>NUCLEOTIDE SEQUENCE [LARGE SCALE GENOMIC DNA]</scope>
    <source>
        <strain evidence="8">JCM 4087</strain>
    </source>
</reference>
<gene>
    <name evidence="7" type="primary">solA</name>
    <name evidence="7" type="ORF">ACFPT7_08505</name>
</gene>
<dbReference type="InterPro" id="IPR006076">
    <property type="entry name" value="FAD-dep_OxRdtase"/>
</dbReference>
<dbReference type="GO" id="GO:0050131">
    <property type="term" value="F:N-methyl-L-amino-acid oxidase activity"/>
    <property type="evidence" value="ECO:0007669"/>
    <property type="project" value="UniProtKB-EC"/>
</dbReference>
<dbReference type="NCBIfam" id="NF008425">
    <property type="entry name" value="PRK11259.1"/>
    <property type="match status" value="1"/>
</dbReference>
<dbReference type="Gene3D" id="3.50.50.60">
    <property type="entry name" value="FAD/NAD(P)-binding domain"/>
    <property type="match status" value="1"/>
</dbReference>
<dbReference type="PANTHER" id="PTHR10961">
    <property type="entry name" value="PEROXISOMAL SARCOSINE OXIDASE"/>
    <property type="match status" value="1"/>
</dbReference>
<keyword evidence="8" id="KW-1185">Reference proteome</keyword>
<evidence type="ECO:0000256" key="5">
    <source>
        <dbReference type="SAM" id="SignalP"/>
    </source>
</evidence>
<name>A0ABW1EE91_9BACT</name>
<accession>A0ABW1EE91</accession>